<evidence type="ECO:0000313" key="3">
    <source>
        <dbReference type="Proteomes" id="UP000189941"/>
    </source>
</evidence>
<name>A0A1T4LBU3_9LACT</name>
<dbReference type="Gene3D" id="3.10.580.10">
    <property type="entry name" value="CBS-domain"/>
    <property type="match status" value="1"/>
</dbReference>
<evidence type="ECO:0000259" key="1">
    <source>
        <dbReference type="Pfam" id="PF00571"/>
    </source>
</evidence>
<dbReference type="RefSeq" id="WP_078755795.1">
    <property type="nucleotide sequence ID" value="NZ_FUWO01000007.1"/>
</dbReference>
<protein>
    <submittedName>
        <fullName evidence="2">Predicted transcriptional regulator containing CBS domains</fullName>
    </submittedName>
</protein>
<dbReference type="InterPro" id="IPR000644">
    <property type="entry name" value="CBS_dom"/>
</dbReference>
<evidence type="ECO:0000313" key="2">
    <source>
        <dbReference type="EMBL" id="SJZ51974.1"/>
    </source>
</evidence>
<dbReference type="Proteomes" id="UP000189941">
    <property type="component" value="Unassembled WGS sequence"/>
</dbReference>
<gene>
    <name evidence="2" type="ORF">SAMN02746011_01029</name>
</gene>
<proteinExistence type="predicted"/>
<dbReference type="InterPro" id="IPR048125">
    <property type="entry name" value="CBS_CbpB"/>
</dbReference>
<dbReference type="NCBIfam" id="NF041630">
    <property type="entry name" value="CBS_CbpB"/>
    <property type="match status" value="1"/>
</dbReference>
<accession>A0A1T4LBU3</accession>
<dbReference type="AlphaFoldDB" id="A0A1T4LBU3"/>
<keyword evidence="3" id="KW-1185">Reference proteome</keyword>
<dbReference type="SUPFAM" id="SSF54631">
    <property type="entry name" value="CBS-domain pair"/>
    <property type="match status" value="1"/>
</dbReference>
<dbReference type="EMBL" id="FUWO01000007">
    <property type="protein sequence ID" value="SJZ51974.1"/>
    <property type="molecule type" value="Genomic_DNA"/>
</dbReference>
<reference evidence="3" key="1">
    <citation type="submission" date="2017-02" db="EMBL/GenBank/DDBJ databases">
        <authorList>
            <person name="Varghese N."/>
            <person name="Submissions S."/>
        </authorList>
    </citation>
    <scope>NUCLEOTIDE SEQUENCE [LARGE SCALE GENOMIC DNA]</scope>
    <source>
        <strain evidence="3">DSM 15739</strain>
    </source>
</reference>
<dbReference type="InterPro" id="IPR046342">
    <property type="entry name" value="CBS_dom_sf"/>
</dbReference>
<dbReference type="CDD" id="cd04643">
    <property type="entry name" value="CBS_pair_bac"/>
    <property type="match status" value="1"/>
</dbReference>
<dbReference type="Pfam" id="PF00571">
    <property type="entry name" value="CBS"/>
    <property type="match status" value="1"/>
</dbReference>
<organism evidence="2 3">
    <name type="scientific">Globicatella sulfidifaciens DSM 15739</name>
    <dbReference type="NCBI Taxonomy" id="1121925"/>
    <lineage>
        <taxon>Bacteria</taxon>
        <taxon>Bacillati</taxon>
        <taxon>Bacillota</taxon>
        <taxon>Bacilli</taxon>
        <taxon>Lactobacillales</taxon>
        <taxon>Aerococcaceae</taxon>
        <taxon>Globicatella</taxon>
    </lineage>
</organism>
<sequence length="166" mass="18908">MIDPLLEKQIVDPIEKLLIPADNVAHVLDTNTLSHGMLILSTVKYSMIPVLSTKSKLMGLINMPMMINAVTTVEAIEIEKMDQILIRDVMEKDPVTIVEGEPFEKILHRLVDQNFICMIDHEGNFKGIITRRELLKRINHFLHEISIPEKSKELLLKLTLSESLTS</sequence>
<dbReference type="STRING" id="1121925.SAMN02746011_01029"/>
<dbReference type="OrthoDB" id="2375431at2"/>
<feature type="domain" description="CBS" evidence="1">
    <location>
        <begin position="86"/>
        <end position="138"/>
    </location>
</feature>